<keyword evidence="9" id="KW-1185">Reference proteome</keyword>
<dbReference type="Gene3D" id="1.25.40.10">
    <property type="entry name" value="Tetratricopeptide repeat domain"/>
    <property type="match status" value="1"/>
</dbReference>
<dbReference type="SUPFAM" id="SSF48452">
    <property type="entry name" value="TPR-like"/>
    <property type="match status" value="1"/>
</dbReference>
<comment type="subcellular location">
    <subcellularLocation>
        <location evidence="1">Membrane</location>
    </subcellularLocation>
</comment>
<dbReference type="RefSeq" id="WP_198914666.1">
    <property type="nucleotide sequence ID" value="NZ_JAEKPD010000001.1"/>
</dbReference>
<evidence type="ECO:0000256" key="6">
    <source>
        <dbReference type="SAM" id="Phobius"/>
    </source>
</evidence>
<keyword evidence="3 6" id="KW-1133">Transmembrane helix</keyword>
<dbReference type="InterPro" id="IPR011990">
    <property type="entry name" value="TPR-like_helical_dom_sf"/>
</dbReference>
<sequence length="538" mass="58849">MLWSLIKVVLFFCAVAFLTWGAGQLLNADGTIRVAFANTEFTLGPLQTAVAAVLLLVAVWILLKLLGLFVALVRFLNGDETAISRHFSRNREKKGLNALADALLALASGEGKEAQANAQKAQKYLDRPELTNLLVAQGAEMTGDRKTAERVYKDLLSDDRTRFVGVRGLMKQKLEDGDTDTALALAEKAFALKPKHGETQDTLLRLQAGKHDWKGARRTLGAKLKYGTLPRDVHKRRDAVLALSEAKDLLHEDSDIRTRENAIEANRLSPDLIPAAVMAARGYTKNNQTRYATRVLKKAWEAQPHPDLAAAFADIAPDETPEQRLRRFTTLTRIKPDHPETKMLLAELHIANEDFPAARRALGDLATNDPTARSVTIMAAIERGEGADDAVVRGWLTKAVSVPRGPQWVCDNCHTVHSEWEPICGNCGAFDTLSWTVPKEGIVAMPAQTEMLPLIVGSVEDKRNEVVVTEAELVHSPSDKADGPDASTSGKPATTLDDTAKGDVPHVSEDSRDMPTNVPEAEVIVPQDQRDAENAKRA</sequence>
<organism evidence="8 9">
    <name type="scientific">Palleronia pontilimi</name>
    <dbReference type="NCBI Taxonomy" id="1964209"/>
    <lineage>
        <taxon>Bacteria</taxon>
        <taxon>Pseudomonadati</taxon>
        <taxon>Pseudomonadota</taxon>
        <taxon>Alphaproteobacteria</taxon>
        <taxon>Rhodobacterales</taxon>
        <taxon>Roseobacteraceae</taxon>
        <taxon>Palleronia</taxon>
    </lineage>
</organism>
<keyword evidence="2 6" id="KW-0812">Transmembrane</keyword>
<proteinExistence type="predicted"/>
<evidence type="ECO:0000256" key="3">
    <source>
        <dbReference type="ARBA" id="ARBA00022989"/>
    </source>
</evidence>
<dbReference type="InterPro" id="IPR010817">
    <property type="entry name" value="HemY_N"/>
</dbReference>
<evidence type="ECO:0000313" key="8">
    <source>
        <dbReference type="EMBL" id="MBJ3761508.1"/>
    </source>
</evidence>
<gene>
    <name evidence="8" type="ORF">ILP92_01935</name>
</gene>
<keyword evidence="4 6" id="KW-0472">Membrane</keyword>
<dbReference type="PIRSF" id="PIRSF031802">
    <property type="entry name" value="UCP031802"/>
    <property type="match status" value="1"/>
</dbReference>
<accession>A0A934MBA5</accession>
<evidence type="ECO:0000313" key="9">
    <source>
        <dbReference type="Proteomes" id="UP000642488"/>
    </source>
</evidence>
<feature type="domain" description="HemY N-terminal" evidence="7">
    <location>
        <begin position="30"/>
        <end position="143"/>
    </location>
</feature>
<evidence type="ECO:0000259" key="7">
    <source>
        <dbReference type="Pfam" id="PF07219"/>
    </source>
</evidence>
<name>A0A934MBA5_9RHOB</name>
<reference evidence="8" key="1">
    <citation type="submission" date="2020-12" db="EMBL/GenBank/DDBJ databases">
        <title>Bacterial taxonomy.</title>
        <authorList>
            <person name="Pan X."/>
        </authorList>
    </citation>
    <scope>NUCLEOTIDE SEQUENCE</scope>
    <source>
        <strain evidence="8">KCTC 52957</strain>
    </source>
</reference>
<feature type="transmembrane region" description="Helical" evidence="6">
    <location>
        <begin position="52"/>
        <end position="76"/>
    </location>
</feature>
<feature type="compositionally biased region" description="Basic and acidic residues" evidence="5">
    <location>
        <begin position="528"/>
        <end position="538"/>
    </location>
</feature>
<dbReference type="Pfam" id="PF07219">
    <property type="entry name" value="HemY_N"/>
    <property type="match status" value="1"/>
</dbReference>
<evidence type="ECO:0000256" key="4">
    <source>
        <dbReference type="ARBA" id="ARBA00023136"/>
    </source>
</evidence>
<dbReference type="Proteomes" id="UP000642488">
    <property type="component" value="Unassembled WGS sequence"/>
</dbReference>
<feature type="region of interest" description="Disordered" evidence="5">
    <location>
        <begin position="472"/>
        <end position="538"/>
    </location>
</feature>
<dbReference type="GO" id="GO:0016020">
    <property type="term" value="C:membrane"/>
    <property type="evidence" value="ECO:0007669"/>
    <property type="project" value="UniProtKB-SubCell"/>
</dbReference>
<protein>
    <submittedName>
        <fullName evidence="8">Heme biosynthesis protein HemY</fullName>
    </submittedName>
</protein>
<dbReference type="EMBL" id="JAEKPD010000001">
    <property type="protein sequence ID" value="MBJ3761508.1"/>
    <property type="molecule type" value="Genomic_DNA"/>
</dbReference>
<dbReference type="InterPro" id="IPR016982">
    <property type="entry name" value="Mms48"/>
</dbReference>
<feature type="compositionally biased region" description="Basic and acidic residues" evidence="5">
    <location>
        <begin position="498"/>
        <end position="513"/>
    </location>
</feature>
<evidence type="ECO:0000256" key="5">
    <source>
        <dbReference type="SAM" id="MobiDB-lite"/>
    </source>
</evidence>
<comment type="caution">
    <text evidence="8">The sequence shown here is derived from an EMBL/GenBank/DDBJ whole genome shotgun (WGS) entry which is preliminary data.</text>
</comment>
<dbReference type="AlphaFoldDB" id="A0A934MBA5"/>
<evidence type="ECO:0000256" key="2">
    <source>
        <dbReference type="ARBA" id="ARBA00022692"/>
    </source>
</evidence>
<evidence type="ECO:0000256" key="1">
    <source>
        <dbReference type="ARBA" id="ARBA00004370"/>
    </source>
</evidence>